<name>A0A4P1R8X8_LUPAN</name>
<reference evidence="2 3" key="1">
    <citation type="journal article" date="2017" name="Plant Biotechnol. J.">
        <title>A comprehensive draft genome sequence for lupin (Lupinus angustifolius), an emerging health food: insights into plant-microbe interactions and legume evolution.</title>
        <authorList>
            <person name="Hane J.K."/>
            <person name="Ming Y."/>
            <person name="Kamphuis L.G."/>
            <person name="Nelson M.N."/>
            <person name="Garg G."/>
            <person name="Atkins C.A."/>
            <person name="Bayer P.E."/>
            <person name="Bravo A."/>
            <person name="Bringans S."/>
            <person name="Cannon S."/>
            <person name="Edwards D."/>
            <person name="Foley R."/>
            <person name="Gao L.L."/>
            <person name="Harrison M.J."/>
            <person name="Huang W."/>
            <person name="Hurgobin B."/>
            <person name="Li S."/>
            <person name="Liu C.W."/>
            <person name="McGrath A."/>
            <person name="Morahan G."/>
            <person name="Murray J."/>
            <person name="Weller J."/>
            <person name="Jian J."/>
            <person name="Singh K.B."/>
        </authorList>
    </citation>
    <scope>NUCLEOTIDE SEQUENCE [LARGE SCALE GENOMIC DNA]</scope>
    <source>
        <strain evidence="3">cv. Tanjil</strain>
        <tissue evidence="2">Whole plant</tissue>
    </source>
</reference>
<evidence type="ECO:0000313" key="3">
    <source>
        <dbReference type="Proteomes" id="UP000188354"/>
    </source>
</evidence>
<dbReference type="AlphaFoldDB" id="A0A4P1R8X8"/>
<dbReference type="Proteomes" id="UP000188354">
    <property type="component" value="Chromosome LG09"/>
</dbReference>
<evidence type="ECO:0000313" key="2">
    <source>
        <dbReference type="EMBL" id="OIW05323.1"/>
    </source>
</evidence>
<sequence>MDAFGDGPTNPQNSKQFGDVPSEGEVFDASQYDFFGKDFVAEIELGGLEDEEGQLAPVEFDEEEEIFFNREEVIYLFIYT</sequence>
<organism evidence="2 3">
    <name type="scientific">Lupinus angustifolius</name>
    <name type="common">Narrow-leaved blue lupine</name>
    <dbReference type="NCBI Taxonomy" id="3871"/>
    <lineage>
        <taxon>Eukaryota</taxon>
        <taxon>Viridiplantae</taxon>
        <taxon>Streptophyta</taxon>
        <taxon>Embryophyta</taxon>
        <taxon>Tracheophyta</taxon>
        <taxon>Spermatophyta</taxon>
        <taxon>Magnoliopsida</taxon>
        <taxon>eudicotyledons</taxon>
        <taxon>Gunneridae</taxon>
        <taxon>Pentapetalae</taxon>
        <taxon>rosids</taxon>
        <taxon>fabids</taxon>
        <taxon>Fabales</taxon>
        <taxon>Fabaceae</taxon>
        <taxon>Papilionoideae</taxon>
        <taxon>50 kb inversion clade</taxon>
        <taxon>genistoids sensu lato</taxon>
        <taxon>core genistoids</taxon>
        <taxon>Genisteae</taxon>
        <taxon>Lupinus</taxon>
    </lineage>
</organism>
<dbReference type="EMBL" id="CM007369">
    <property type="protein sequence ID" value="OIW05323.1"/>
    <property type="molecule type" value="Genomic_DNA"/>
</dbReference>
<dbReference type="Gramene" id="OIW05323">
    <property type="protein sequence ID" value="OIW05323"/>
    <property type="gene ID" value="TanjilG_28788"/>
</dbReference>
<feature type="region of interest" description="Disordered" evidence="1">
    <location>
        <begin position="1"/>
        <end position="23"/>
    </location>
</feature>
<protein>
    <submittedName>
        <fullName evidence="2">Uncharacterized protein</fullName>
    </submittedName>
</protein>
<proteinExistence type="predicted"/>
<evidence type="ECO:0000256" key="1">
    <source>
        <dbReference type="SAM" id="MobiDB-lite"/>
    </source>
</evidence>
<gene>
    <name evidence="2" type="ORF">TanjilG_28788</name>
</gene>
<keyword evidence="3" id="KW-1185">Reference proteome</keyword>
<accession>A0A4P1R8X8</accession>